<keyword evidence="6" id="KW-1185">Reference proteome</keyword>
<dbReference type="PANTHER" id="PTHR30231:SF4">
    <property type="entry name" value="PROTEIN NEN2"/>
    <property type="match status" value="1"/>
</dbReference>
<evidence type="ECO:0000259" key="4">
    <source>
        <dbReference type="SMART" id="SM00479"/>
    </source>
</evidence>
<evidence type="ECO:0000256" key="1">
    <source>
        <dbReference type="ARBA" id="ARBA00022722"/>
    </source>
</evidence>
<evidence type="ECO:0000256" key="2">
    <source>
        <dbReference type="ARBA" id="ARBA00022801"/>
    </source>
</evidence>
<dbReference type="InterPro" id="IPR013520">
    <property type="entry name" value="Ribonucl_H"/>
</dbReference>
<proteinExistence type="predicted"/>
<dbReference type="Proteomes" id="UP000661894">
    <property type="component" value="Unassembled WGS sequence"/>
</dbReference>
<dbReference type="SMART" id="SM00479">
    <property type="entry name" value="EXOIII"/>
    <property type="match status" value="1"/>
</dbReference>
<keyword evidence="1" id="KW-0540">Nuclease</keyword>
<dbReference type="Pfam" id="PF00929">
    <property type="entry name" value="RNase_T"/>
    <property type="match status" value="1"/>
</dbReference>
<evidence type="ECO:0000256" key="3">
    <source>
        <dbReference type="ARBA" id="ARBA00022839"/>
    </source>
</evidence>
<evidence type="ECO:0000313" key="5">
    <source>
        <dbReference type="EMBL" id="MBD8061555.1"/>
    </source>
</evidence>
<evidence type="ECO:0000313" key="6">
    <source>
        <dbReference type="Proteomes" id="UP000661894"/>
    </source>
</evidence>
<comment type="caution">
    <text evidence="5">The sequence shown here is derived from an EMBL/GenBank/DDBJ whole genome shotgun (WGS) entry which is preliminary data.</text>
</comment>
<feature type="domain" description="Exonuclease" evidence="4">
    <location>
        <begin position="8"/>
        <end position="188"/>
    </location>
</feature>
<dbReference type="PANTHER" id="PTHR30231">
    <property type="entry name" value="DNA POLYMERASE III SUBUNIT EPSILON"/>
    <property type="match status" value="1"/>
</dbReference>
<dbReference type="SUPFAM" id="SSF53098">
    <property type="entry name" value="Ribonuclease H-like"/>
    <property type="match status" value="1"/>
</dbReference>
<gene>
    <name evidence="5" type="ORF">H9624_04355</name>
</gene>
<dbReference type="Gene3D" id="3.30.420.10">
    <property type="entry name" value="Ribonuclease H-like superfamily/Ribonuclease H"/>
    <property type="match status" value="1"/>
</dbReference>
<sequence length="242" mass="26440">MHTWTAGPFLGFDTETTGVDPHTDRIVTAALVTRDARGTRQRTWLIDPGVEIPEPASAIHGVTTDRARAEGAAPREALEEIAAALVRAVEDGVPVVAYNACFDLTLLEHELARWALPTLADRLGRAPSPVLDPLVIDRALDHDRVGTRKLGDLCGHYRVEVLESLHTAEVDVLATLQLLECLLGAFPELPARSLAELHEWQRGCHRDWATAFNARRAEEGLPGVDLEWLPSAEPAAVRTLPV</sequence>
<keyword evidence="3" id="KW-0269">Exonuclease</keyword>
<dbReference type="CDD" id="cd06127">
    <property type="entry name" value="DEDDh"/>
    <property type="match status" value="1"/>
</dbReference>
<dbReference type="InterPro" id="IPR036397">
    <property type="entry name" value="RNaseH_sf"/>
</dbReference>
<reference evidence="5 6" key="1">
    <citation type="submission" date="2020-08" db="EMBL/GenBank/DDBJ databases">
        <title>A Genomic Blueprint of the Chicken Gut Microbiome.</title>
        <authorList>
            <person name="Gilroy R."/>
            <person name="Ravi A."/>
            <person name="Getino M."/>
            <person name="Pursley I."/>
            <person name="Horton D.L."/>
            <person name="Alikhan N.-F."/>
            <person name="Baker D."/>
            <person name="Gharbi K."/>
            <person name="Hall N."/>
            <person name="Watson M."/>
            <person name="Adriaenssens E.M."/>
            <person name="Foster-Nyarko E."/>
            <person name="Jarju S."/>
            <person name="Secka A."/>
            <person name="Antonio M."/>
            <person name="Oren A."/>
            <person name="Chaudhuri R."/>
            <person name="La Ragione R.M."/>
            <person name="Hildebrand F."/>
            <person name="Pallen M.J."/>
        </authorList>
    </citation>
    <scope>NUCLEOTIDE SEQUENCE [LARGE SCALE GENOMIC DNA]</scope>
    <source>
        <strain evidence="5 6">Sa1BUA1</strain>
    </source>
</reference>
<keyword evidence="2" id="KW-0378">Hydrolase</keyword>
<protein>
    <submittedName>
        <fullName evidence="5">DNA polymerase III subunit epsilon</fullName>
    </submittedName>
</protein>
<dbReference type="EMBL" id="JACSPO010000001">
    <property type="protein sequence ID" value="MBD8061555.1"/>
    <property type="molecule type" value="Genomic_DNA"/>
</dbReference>
<organism evidence="5 6">
    <name type="scientific">Oceanitalea stevensii</name>
    <dbReference type="NCBI Taxonomy" id="2763072"/>
    <lineage>
        <taxon>Bacteria</taxon>
        <taxon>Bacillati</taxon>
        <taxon>Actinomycetota</taxon>
        <taxon>Actinomycetes</taxon>
        <taxon>Micrococcales</taxon>
        <taxon>Bogoriellaceae</taxon>
        <taxon>Georgenia</taxon>
    </lineage>
</organism>
<dbReference type="NCBIfam" id="NF005927">
    <property type="entry name" value="PRK07942.1"/>
    <property type="match status" value="1"/>
</dbReference>
<name>A0ABR8YZS8_9MICO</name>
<dbReference type="InterPro" id="IPR012337">
    <property type="entry name" value="RNaseH-like_sf"/>
</dbReference>
<accession>A0ABR8YZS8</accession>